<dbReference type="GO" id="GO:0050839">
    <property type="term" value="F:cell adhesion molecule binding"/>
    <property type="evidence" value="ECO:0007669"/>
    <property type="project" value="TreeGrafter"/>
</dbReference>
<keyword evidence="3" id="KW-1003">Cell membrane</keyword>
<dbReference type="Gene3D" id="3.10.250.10">
    <property type="entry name" value="SRCR-like domain"/>
    <property type="match status" value="1"/>
</dbReference>
<evidence type="ECO:0000256" key="8">
    <source>
        <dbReference type="ARBA" id="ARBA00022989"/>
    </source>
</evidence>
<gene>
    <name evidence="22" type="ORF">H920_12495</name>
</gene>
<dbReference type="FunFam" id="2.60.40.10:FF:000170">
    <property type="entry name" value="Kirre like nephrin family adhesion molecule 3"/>
    <property type="match status" value="1"/>
</dbReference>
<comment type="subunit">
    <text evidence="13">Interacts with TJP1/ZO-1 and with NPHS2/podocin (via the C-terminus). Interacts with NPHS1/nephrin (via the Ig-like domains); this interaction is dependent on KIRREL1 glycosylation. Homodimer (via the Ig-like domains). Interacts when tyrosine-phosphorylated with GRB2.</text>
</comment>
<evidence type="ECO:0000256" key="13">
    <source>
        <dbReference type="ARBA" id="ARBA00064586"/>
    </source>
</evidence>
<dbReference type="SUPFAM" id="SSF56487">
    <property type="entry name" value="SRCR-like"/>
    <property type="match status" value="1"/>
</dbReference>
<evidence type="ECO:0000256" key="19">
    <source>
        <dbReference type="SAM" id="Phobius"/>
    </source>
</evidence>
<dbReference type="SUPFAM" id="SSF48726">
    <property type="entry name" value="Immunoglobulin"/>
    <property type="match status" value="6"/>
</dbReference>
<dbReference type="CDD" id="cd12087">
    <property type="entry name" value="TM_EGFR-like"/>
    <property type="match status" value="1"/>
</dbReference>
<feature type="disulfide bond" evidence="17">
    <location>
        <begin position="192"/>
        <end position="202"/>
    </location>
</feature>
<dbReference type="Pfam" id="PF08205">
    <property type="entry name" value="C2-set_2"/>
    <property type="match status" value="1"/>
</dbReference>
<feature type="domain" description="Ig-like" evidence="21">
    <location>
        <begin position="39"/>
        <end position="126"/>
    </location>
</feature>
<dbReference type="eggNOG" id="KOG3510">
    <property type="taxonomic scope" value="Eukaryota"/>
</dbReference>
<comment type="similarity">
    <text evidence="2">Belongs to the immunoglobulin superfamily.</text>
</comment>
<name>A0A091D6M1_FUKDA</name>
<keyword evidence="6" id="KW-0732">Signal</keyword>
<comment type="subcellular location">
    <subcellularLocation>
        <location evidence="1">Cell membrane</location>
        <topology evidence="1">Single-pass type I membrane protein</topology>
    </subcellularLocation>
</comment>
<dbReference type="InterPro" id="IPR036772">
    <property type="entry name" value="SRCR-like_dom_sf"/>
</dbReference>
<evidence type="ECO:0000256" key="3">
    <source>
        <dbReference type="ARBA" id="ARBA00022475"/>
    </source>
</evidence>
<feature type="transmembrane region" description="Helical" evidence="19">
    <location>
        <begin position="699"/>
        <end position="725"/>
    </location>
</feature>
<feature type="domain" description="Ig-like" evidence="21">
    <location>
        <begin position="225"/>
        <end position="319"/>
    </location>
</feature>
<dbReference type="Proteomes" id="UP000028990">
    <property type="component" value="Unassembled WGS sequence"/>
</dbReference>
<keyword evidence="5 19" id="KW-0812">Transmembrane</keyword>
<evidence type="ECO:0000256" key="15">
    <source>
        <dbReference type="ARBA" id="ARBA00076239"/>
    </source>
</evidence>
<evidence type="ECO:0000256" key="9">
    <source>
        <dbReference type="ARBA" id="ARBA00023136"/>
    </source>
</evidence>
<dbReference type="EMBL" id="KN123237">
    <property type="protein sequence ID" value="KFO26138.1"/>
    <property type="molecule type" value="Genomic_DNA"/>
</dbReference>
<sequence>MEGSSVTMFCDSRLPSDRSWISLRYNFISDYRTLGISVSQVSMQTRPPGGQAVEGEKLIFVCSVAEGTGDITFSWYREDTKERLGEKHERSRRAELQIPVVQESHAGCYYCTADNSYGPIQSPAVNIAVRSRVEVEQEGHWGTVCDDGWDMKDVAVVCRELGCGAAKHTLVAMLYPPVAEEALPVLIQVALCNGTEVALAECEQVEAFDCGHEEDAGAVCEGTQTRFSQEPADQTVVAGQRAVLPCVLLNYSGIVQWTKDGLALGMGQGLKAWPRYRVVGSADAGQYNLEITDAELSDDASYECQATEAALRSRRAKLTVLIPPEDTRIDGGPVILLQAGTPHNLTCRAFNAKPAATIIWFRDGTQQEGAVASTELLKDGKRATTISQLLINPTDLDIGRVFTCRSTNEAIPGGKETSIELDVHHPPTVTLSIEPQTVQEGERVVFTCQATANPEILGYRWAKGGFLIEDAHESRYETNVDYSFFTEPVSCEVHNKVGSTNVSTLVNVHFAPRIVVDPKPTTTDIGSDVTLTCVWVGNPPLTLTWTKKDSNMVLSNSNQLLLKSVTQADAGTYTCRAIVPRIGVAEREVPLYVNGPPIISSEAVQYAVRGDGGKVECFIGSTPPPDRIAWAWKENFLEVGTLERYTVERTNSGSGVLSTLTINNVVDADFQTHYNCTAWNSFGPGTAIIQLVEQEVLPVGIIAGATIGAGILLIFFFIALVFFLYRRRKGSRKDVTLRKLDIKVETVNREPLTMHSDREDDTASISTATRVMKAIYSSFKDDVDLKQDLRCDTIDTREEYEMKDPTNGYYNVRAHEDRPSSRAVLYADYRAPGPTRFDGRPSSRLSHSSGYAQLNTYSRAPASDYGPESAPPGPAAPAGTDTTSQLSYENYEKFNSHPFPGAAGYPTYRLGYPQAPPSGLERTPYEAYDPIGKYATATRFSYTSQHSDYGQRFQQRMQTHV</sequence>
<dbReference type="PROSITE" id="PS50287">
    <property type="entry name" value="SRCR_2"/>
    <property type="match status" value="1"/>
</dbReference>
<keyword evidence="12" id="KW-0393">Immunoglobulin domain</keyword>
<dbReference type="CDD" id="cd05898">
    <property type="entry name" value="IgI_5_KIRREL3"/>
    <property type="match status" value="1"/>
</dbReference>
<evidence type="ECO:0000259" key="21">
    <source>
        <dbReference type="PROSITE" id="PS50835"/>
    </source>
</evidence>
<keyword evidence="4" id="KW-0597">Phosphoprotein</keyword>
<dbReference type="InterPro" id="IPR013783">
    <property type="entry name" value="Ig-like_fold"/>
</dbReference>
<proteinExistence type="inferred from homology"/>
<dbReference type="GO" id="GO:0005911">
    <property type="term" value="C:cell-cell junction"/>
    <property type="evidence" value="ECO:0007669"/>
    <property type="project" value="TreeGrafter"/>
</dbReference>
<dbReference type="CDD" id="cd05759">
    <property type="entry name" value="IgI_2_KIRREL3-like"/>
    <property type="match status" value="1"/>
</dbReference>
<dbReference type="CDD" id="cd00096">
    <property type="entry name" value="Ig"/>
    <property type="match status" value="1"/>
</dbReference>
<dbReference type="AlphaFoldDB" id="A0A091D6M1"/>
<dbReference type="Pfam" id="PF13927">
    <property type="entry name" value="Ig_3"/>
    <property type="match status" value="2"/>
</dbReference>
<evidence type="ECO:0000256" key="4">
    <source>
        <dbReference type="ARBA" id="ARBA00022553"/>
    </source>
</evidence>
<evidence type="ECO:0000256" key="10">
    <source>
        <dbReference type="ARBA" id="ARBA00023157"/>
    </source>
</evidence>
<dbReference type="InterPro" id="IPR007110">
    <property type="entry name" value="Ig-like_dom"/>
</dbReference>
<dbReference type="STRING" id="885580.ENSFDAP00000005458"/>
<keyword evidence="10 17" id="KW-1015">Disulfide bond</keyword>
<evidence type="ECO:0000256" key="7">
    <source>
        <dbReference type="ARBA" id="ARBA00022737"/>
    </source>
</evidence>
<dbReference type="FunFam" id="2.60.40.10:FF:000077">
    <property type="entry name" value="Kirre like nephrin family adhesion molecule 3"/>
    <property type="match status" value="1"/>
</dbReference>
<dbReference type="Pfam" id="PF00530">
    <property type="entry name" value="SRCR"/>
    <property type="match status" value="1"/>
</dbReference>
<evidence type="ECO:0000256" key="17">
    <source>
        <dbReference type="PROSITE-ProRule" id="PRU00196"/>
    </source>
</evidence>
<dbReference type="SMART" id="SM00409">
    <property type="entry name" value="IG"/>
    <property type="match status" value="6"/>
</dbReference>
<dbReference type="FunFam" id="2.60.40.10:FF:000232">
    <property type="entry name" value="Kirre like nephrin family adhesion molecule 1"/>
    <property type="match status" value="1"/>
</dbReference>
<evidence type="ECO:0000256" key="12">
    <source>
        <dbReference type="ARBA" id="ARBA00023319"/>
    </source>
</evidence>
<dbReference type="GO" id="GO:0005886">
    <property type="term" value="C:plasma membrane"/>
    <property type="evidence" value="ECO:0007669"/>
    <property type="project" value="UniProtKB-SubCell"/>
</dbReference>
<evidence type="ECO:0000256" key="2">
    <source>
        <dbReference type="ARBA" id="ARBA00008637"/>
    </source>
</evidence>
<dbReference type="InterPro" id="IPR003598">
    <property type="entry name" value="Ig_sub2"/>
</dbReference>
<organism evidence="22 23">
    <name type="scientific">Fukomys damarensis</name>
    <name type="common">Damaraland mole rat</name>
    <name type="synonym">Cryptomys damarensis</name>
    <dbReference type="NCBI Taxonomy" id="885580"/>
    <lineage>
        <taxon>Eukaryota</taxon>
        <taxon>Metazoa</taxon>
        <taxon>Chordata</taxon>
        <taxon>Craniata</taxon>
        <taxon>Vertebrata</taxon>
        <taxon>Euteleostomi</taxon>
        <taxon>Mammalia</taxon>
        <taxon>Eutheria</taxon>
        <taxon>Euarchontoglires</taxon>
        <taxon>Glires</taxon>
        <taxon>Rodentia</taxon>
        <taxon>Hystricomorpha</taxon>
        <taxon>Bathyergidae</taxon>
        <taxon>Fukomys</taxon>
    </lineage>
</organism>
<keyword evidence="9 19" id="KW-0472">Membrane</keyword>
<dbReference type="FunFam" id="3.10.250.10:FF:000016">
    <property type="entry name" value="Scavenger receptor cysteine-rich protein type 12"/>
    <property type="match status" value="1"/>
</dbReference>
<keyword evidence="7" id="KW-0677">Repeat</keyword>
<feature type="domain" description="Ig-like" evidence="21">
    <location>
        <begin position="427"/>
        <end position="503"/>
    </location>
</feature>
<protein>
    <recommendedName>
        <fullName evidence="14">Kin of IRRE-like protein 1</fullName>
    </recommendedName>
    <alternativeName>
        <fullName evidence="16">Kin of irregular chiasm-like protein 1</fullName>
    </alternativeName>
    <alternativeName>
        <fullName evidence="15">Nephrin-like protein 1</fullName>
    </alternativeName>
</protein>
<dbReference type="GO" id="GO:0098609">
    <property type="term" value="P:cell-cell adhesion"/>
    <property type="evidence" value="ECO:0007669"/>
    <property type="project" value="TreeGrafter"/>
</dbReference>
<dbReference type="Gene3D" id="2.60.40.10">
    <property type="entry name" value="Immunoglobulins"/>
    <property type="match status" value="6"/>
</dbReference>
<evidence type="ECO:0000256" key="1">
    <source>
        <dbReference type="ARBA" id="ARBA00004251"/>
    </source>
</evidence>
<accession>A0A091D6M1</accession>
<keyword evidence="8 19" id="KW-1133">Transmembrane helix</keyword>
<dbReference type="PRINTS" id="PR00258">
    <property type="entry name" value="SPERACTRCPTR"/>
</dbReference>
<evidence type="ECO:0000256" key="11">
    <source>
        <dbReference type="ARBA" id="ARBA00023180"/>
    </source>
</evidence>
<feature type="region of interest" description="Disordered" evidence="18">
    <location>
        <begin position="858"/>
        <end position="883"/>
    </location>
</feature>
<dbReference type="PROSITE" id="PS50835">
    <property type="entry name" value="IG_LIKE"/>
    <property type="match status" value="6"/>
</dbReference>
<dbReference type="PANTHER" id="PTHR11640:SF14">
    <property type="entry name" value="KIN OF IRRE-LIKE PROTEIN 1"/>
    <property type="match status" value="1"/>
</dbReference>
<evidence type="ECO:0000256" key="6">
    <source>
        <dbReference type="ARBA" id="ARBA00022729"/>
    </source>
</evidence>
<evidence type="ECO:0000313" key="23">
    <source>
        <dbReference type="Proteomes" id="UP000028990"/>
    </source>
</evidence>
<dbReference type="FunFam" id="2.60.40.10:FF:000094">
    <property type="entry name" value="Kirre like nephrin family adhesion molecule 3"/>
    <property type="match status" value="1"/>
</dbReference>
<feature type="domain" description="Ig-like" evidence="21">
    <location>
        <begin position="512"/>
        <end position="577"/>
    </location>
</feature>
<dbReference type="FunFam" id="2.60.40.10:FF:000103">
    <property type="entry name" value="Kirre like nephrin family adhesion molecule 3"/>
    <property type="match status" value="1"/>
</dbReference>
<feature type="domain" description="Ig-like" evidence="21">
    <location>
        <begin position="596"/>
        <end position="678"/>
    </location>
</feature>
<evidence type="ECO:0000313" key="22">
    <source>
        <dbReference type="EMBL" id="KFO26138.1"/>
    </source>
</evidence>
<reference evidence="22 23" key="1">
    <citation type="submission" date="2013-11" db="EMBL/GenBank/DDBJ databases">
        <title>The Damaraland mole rat (Fukomys damarensis) genome and evolution of African mole rats.</title>
        <authorList>
            <person name="Gladyshev V.N."/>
            <person name="Fang X."/>
        </authorList>
    </citation>
    <scope>NUCLEOTIDE SEQUENCE [LARGE SCALE GENOMIC DNA]</scope>
    <source>
        <tissue evidence="22">Liver</tissue>
    </source>
</reference>
<comment type="caution">
    <text evidence="17">Lacks conserved residue(s) required for the propagation of feature annotation.</text>
</comment>
<evidence type="ECO:0000256" key="18">
    <source>
        <dbReference type="SAM" id="MobiDB-lite"/>
    </source>
</evidence>
<evidence type="ECO:0000256" key="14">
    <source>
        <dbReference type="ARBA" id="ARBA00074376"/>
    </source>
</evidence>
<dbReference type="SMART" id="SM00202">
    <property type="entry name" value="SR"/>
    <property type="match status" value="1"/>
</dbReference>
<dbReference type="InterPro" id="IPR051275">
    <property type="entry name" value="Cell_adhesion_signaling"/>
</dbReference>
<feature type="domain" description="Ig-like" evidence="21">
    <location>
        <begin position="324"/>
        <end position="420"/>
    </location>
</feature>
<dbReference type="InterPro" id="IPR013098">
    <property type="entry name" value="Ig_I-set"/>
</dbReference>
<dbReference type="InterPro" id="IPR001190">
    <property type="entry name" value="SRCR"/>
</dbReference>
<dbReference type="SMART" id="SM00408">
    <property type="entry name" value="IGc2"/>
    <property type="match status" value="4"/>
</dbReference>
<feature type="domain" description="SRCR" evidence="20">
    <location>
        <begin position="132"/>
        <end position="221"/>
    </location>
</feature>
<keyword evidence="23" id="KW-1185">Reference proteome</keyword>
<dbReference type="InterPro" id="IPR036179">
    <property type="entry name" value="Ig-like_dom_sf"/>
</dbReference>
<dbReference type="PANTHER" id="PTHR11640">
    <property type="entry name" value="NEPHRIN"/>
    <property type="match status" value="1"/>
</dbReference>
<keyword evidence="11" id="KW-0325">Glycoprotein</keyword>
<dbReference type="InterPro" id="IPR013162">
    <property type="entry name" value="CD80_C2-set"/>
</dbReference>
<evidence type="ECO:0000259" key="20">
    <source>
        <dbReference type="PROSITE" id="PS50287"/>
    </source>
</evidence>
<evidence type="ECO:0000256" key="16">
    <source>
        <dbReference type="ARBA" id="ARBA00082444"/>
    </source>
</evidence>
<dbReference type="Pfam" id="PF07679">
    <property type="entry name" value="I-set"/>
    <property type="match status" value="1"/>
</dbReference>
<dbReference type="InterPro" id="IPR003599">
    <property type="entry name" value="Ig_sub"/>
</dbReference>
<evidence type="ECO:0000256" key="5">
    <source>
        <dbReference type="ARBA" id="ARBA00022692"/>
    </source>
</evidence>